<keyword evidence="7 12" id="KW-1133">Transmembrane helix</keyword>
<dbReference type="InterPro" id="IPR018422">
    <property type="entry name" value="Cation/H_exchanger_CPA1"/>
</dbReference>
<evidence type="ECO:0000256" key="5">
    <source>
        <dbReference type="ARBA" id="ARBA00022475"/>
    </source>
</evidence>
<feature type="transmembrane region" description="Helical" evidence="12">
    <location>
        <begin position="29"/>
        <end position="46"/>
    </location>
</feature>
<keyword evidence="9" id="KW-0406">Ion transport</keyword>
<organism evidence="14 15">
    <name type="scientific">Sorangium cellulosum</name>
    <name type="common">Polyangium cellulosum</name>
    <dbReference type="NCBI Taxonomy" id="56"/>
    <lineage>
        <taxon>Bacteria</taxon>
        <taxon>Pseudomonadati</taxon>
        <taxon>Myxococcota</taxon>
        <taxon>Polyangia</taxon>
        <taxon>Polyangiales</taxon>
        <taxon>Polyangiaceae</taxon>
        <taxon>Sorangium</taxon>
    </lineage>
</organism>
<feature type="transmembrane region" description="Helical" evidence="12">
    <location>
        <begin position="294"/>
        <end position="319"/>
    </location>
</feature>
<evidence type="ECO:0000313" key="15">
    <source>
        <dbReference type="Proteomes" id="UP000295781"/>
    </source>
</evidence>
<feature type="transmembrane region" description="Helical" evidence="12">
    <location>
        <begin position="260"/>
        <end position="282"/>
    </location>
</feature>
<feature type="transmembrane region" description="Helical" evidence="12">
    <location>
        <begin position="362"/>
        <end position="382"/>
    </location>
</feature>
<evidence type="ECO:0000313" key="14">
    <source>
        <dbReference type="EMBL" id="AUX26120.1"/>
    </source>
</evidence>
<dbReference type="EMBL" id="CP012670">
    <property type="protein sequence ID" value="AUX26120.1"/>
    <property type="molecule type" value="Genomic_DNA"/>
</dbReference>
<keyword evidence="8" id="KW-0915">Sodium</keyword>
<dbReference type="GO" id="GO:0051453">
    <property type="term" value="P:regulation of intracellular pH"/>
    <property type="evidence" value="ECO:0007669"/>
    <property type="project" value="TreeGrafter"/>
</dbReference>
<feature type="transmembrane region" description="Helical" evidence="12">
    <location>
        <begin position="156"/>
        <end position="173"/>
    </location>
</feature>
<feature type="transmembrane region" description="Helical" evidence="12">
    <location>
        <begin position="185"/>
        <end position="204"/>
    </location>
</feature>
<feature type="transmembrane region" description="Helical" evidence="12">
    <location>
        <begin position="235"/>
        <end position="254"/>
    </location>
</feature>
<feature type="transmembrane region" description="Helical" evidence="12">
    <location>
        <begin position="55"/>
        <end position="72"/>
    </location>
</feature>
<name>A0A4P2Q984_SORCE</name>
<dbReference type="GO" id="GO:0015386">
    <property type="term" value="F:potassium:proton antiporter activity"/>
    <property type="evidence" value="ECO:0007669"/>
    <property type="project" value="TreeGrafter"/>
</dbReference>
<evidence type="ECO:0000256" key="6">
    <source>
        <dbReference type="ARBA" id="ARBA00022692"/>
    </source>
</evidence>
<feature type="transmembrane region" description="Helical" evidence="12">
    <location>
        <begin position="114"/>
        <end position="136"/>
    </location>
</feature>
<keyword evidence="6 12" id="KW-0812">Transmembrane</keyword>
<dbReference type="RefSeq" id="WP_129353518.1">
    <property type="nucleotide sequence ID" value="NZ_CP012670.1"/>
</dbReference>
<feature type="transmembrane region" description="Helical" evidence="12">
    <location>
        <begin position="84"/>
        <end position="107"/>
    </location>
</feature>
<dbReference type="GO" id="GO:0015385">
    <property type="term" value="F:sodium:proton antiporter activity"/>
    <property type="evidence" value="ECO:0007669"/>
    <property type="project" value="InterPro"/>
</dbReference>
<evidence type="ECO:0000256" key="4">
    <source>
        <dbReference type="ARBA" id="ARBA00022449"/>
    </source>
</evidence>
<dbReference type="PANTHER" id="PTHR10110:SF195">
    <property type="entry name" value="NA(+)_H(+) ANTIPORTER NHAS2"/>
    <property type="match status" value="1"/>
</dbReference>
<sequence length="508" mass="53398">MRERLESLLLVLAVGSTVAIGAKRVGVPYNVALVLVGLLLVVLDVLPNTPMDPEVILIAFLPVLVFEGALFADADSLRAASRPILALAVPGVLISLLGTAAVATLVLDLPFATALLLGALLAITDTVSVLLAFRSVRVPHRLAAIMEGESLFNDGTALVLVVLASRVVASGTFDPITTLRELSMAMIGGAVLGGAFGAVGSALLRRTPDHLTAILASTVIVFATALVTERLHASPVIAVVVVGVVIGRVARRFLEPSRVLALQGFWETSGFALNVLLFLLVGMQIQAEMLVREAASIGLALIALHAGRAVAVYGCFGVLRAVTREVVPLRWQHVMLVGNIKGALSMAAVLSLPRDMAYRDRLITIVFGVTFVTLVAQALPFARLLKLLQVATPAADLTLDAAKATLIAARRGQAELDELLASGLVSRKEHAERRAAFQRQVIGAEAALQSPQGEQAKDHLTDIALLSAQKAAVLDAARRGLIAAETADAHANELDHEMVKLHTHEGGG</sequence>
<evidence type="ECO:0000256" key="3">
    <source>
        <dbReference type="ARBA" id="ARBA00022448"/>
    </source>
</evidence>
<accession>A0A4P2Q984</accession>
<dbReference type="GO" id="GO:0005886">
    <property type="term" value="C:plasma membrane"/>
    <property type="evidence" value="ECO:0007669"/>
    <property type="project" value="UniProtKB-SubCell"/>
</dbReference>
<comment type="similarity">
    <text evidence="2">Belongs to the monovalent cation:proton antiporter 1 (CPA1) transporter (TC 2.A.36) family.</text>
</comment>
<dbReference type="GO" id="GO:0098719">
    <property type="term" value="P:sodium ion import across plasma membrane"/>
    <property type="evidence" value="ECO:0007669"/>
    <property type="project" value="TreeGrafter"/>
</dbReference>
<keyword evidence="10 12" id="KW-0472">Membrane</keyword>
<dbReference type="Proteomes" id="UP000295781">
    <property type="component" value="Chromosome"/>
</dbReference>
<dbReference type="Gene3D" id="6.10.140.1330">
    <property type="match status" value="1"/>
</dbReference>
<proteinExistence type="inferred from homology"/>
<gene>
    <name evidence="14" type="primary">nhaA</name>
    <name evidence="14" type="ORF">SOCEGT47_066800</name>
</gene>
<feature type="transmembrane region" description="Helical" evidence="12">
    <location>
        <begin position="210"/>
        <end position="228"/>
    </location>
</feature>
<keyword evidence="3" id="KW-0813">Transport</keyword>
<comment type="subcellular location">
    <subcellularLocation>
        <location evidence="1">Cell membrane</location>
        <topology evidence="1">Multi-pass membrane protein</topology>
    </subcellularLocation>
</comment>
<protein>
    <submittedName>
        <fullName evidence="14">Sodium:proton antiporter</fullName>
    </submittedName>
</protein>
<evidence type="ECO:0000259" key="13">
    <source>
        <dbReference type="Pfam" id="PF00999"/>
    </source>
</evidence>
<evidence type="ECO:0000256" key="8">
    <source>
        <dbReference type="ARBA" id="ARBA00023053"/>
    </source>
</evidence>
<keyword evidence="4" id="KW-0050">Antiport</keyword>
<keyword evidence="11" id="KW-0739">Sodium transport</keyword>
<dbReference type="AlphaFoldDB" id="A0A4P2Q984"/>
<keyword evidence="5" id="KW-1003">Cell membrane</keyword>
<reference evidence="14 15" key="1">
    <citation type="submission" date="2015-09" db="EMBL/GenBank/DDBJ databases">
        <title>Sorangium comparison.</title>
        <authorList>
            <person name="Zaburannyi N."/>
            <person name="Bunk B."/>
            <person name="Overmann J."/>
            <person name="Mueller R."/>
        </authorList>
    </citation>
    <scope>NUCLEOTIDE SEQUENCE [LARGE SCALE GENOMIC DNA]</scope>
    <source>
        <strain evidence="14 15">So ceGT47</strain>
    </source>
</reference>
<evidence type="ECO:0000256" key="10">
    <source>
        <dbReference type="ARBA" id="ARBA00023136"/>
    </source>
</evidence>
<evidence type="ECO:0000256" key="9">
    <source>
        <dbReference type="ARBA" id="ARBA00023065"/>
    </source>
</evidence>
<dbReference type="PANTHER" id="PTHR10110">
    <property type="entry name" value="SODIUM/HYDROGEN EXCHANGER"/>
    <property type="match status" value="1"/>
</dbReference>
<evidence type="ECO:0000256" key="12">
    <source>
        <dbReference type="SAM" id="Phobius"/>
    </source>
</evidence>
<evidence type="ECO:0000256" key="1">
    <source>
        <dbReference type="ARBA" id="ARBA00004651"/>
    </source>
</evidence>
<evidence type="ECO:0000256" key="7">
    <source>
        <dbReference type="ARBA" id="ARBA00022989"/>
    </source>
</evidence>
<evidence type="ECO:0000256" key="11">
    <source>
        <dbReference type="ARBA" id="ARBA00023201"/>
    </source>
</evidence>
<evidence type="ECO:0000256" key="2">
    <source>
        <dbReference type="ARBA" id="ARBA00007367"/>
    </source>
</evidence>
<dbReference type="Pfam" id="PF00999">
    <property type="entry name" value="Na_H_Exchanger"/>
    <property type="match status" value="1"/>
</dbReference>
<dbReference type="OrthoDB" id="9809206at2"/>
<feature type="domain" description="Cation/H+ exchanger transmembrane" evidence="13">
    <location>
        <begin position="14"/>
        <end position="386"/>
    </location>
</feature>
<dbReference type="InterPro" id="IPR006153">
    <property type="entry name" value="Cation/H_exchanger_TM"/>
</dbReference>